<proteinExistence type="predicted"/>
<dbReference type="EMBL" id="BSYO01000004">
    <property type="protein sequence ID" value="GMH03895.1"/>
    <property type="molecule type" value="Genomic_DNA"/>
</dbReference>
<name>A0AAD3S3Q5_NEPGR</name>
<keyword evidence="2" id="KW-1185">Reference proteome</keyword>
<dbReference type="Proteomes" id="UP001279734">
    <property type="component" value="Unassembled WGS sequence"/>
</dbReference>
<gene>
    <name evidence="1" type="ORF">Nepgr_005734</name>
</gene>
<comment type="caution">
    <text evidence="1">The sequence shown here is derived from an EMBL/GenBank/DDBJ whole genome shotgun (WGS) entry which is preliminary data.</text>
</comment>
<organism evidence="1 2">
    <name type="scientific">Nepenthes gracilis</name>
    <name type="common">Slender pitcher plant</name>
    <dbReference type="NCBI Taxonomy" id="150966"/>
    <lineage>
        <taxon>Eukaryota</taxon>
        <taxon>Viridiplantae</taxon>
        <taxon>Streptophyta</taxon>
        <taxon>Embryophyta</taxon>
        <taxon>Tracheophyta</taxon>
        <taxon>Spermatophyta</taxon>
        <taxon>Magnoliopsida</taxon>
        <taxon>eudicotyledons</taxon>
        <taxon>Gunneridae</taxon>
        <taxon>Pentapetalae</taxon>
        <taxon>Caryophyllales</taxon>
        <taxon>Nepenthaceae</taxon>
        <taxon>Nepenthes</taxon>
    </lineage>
</organism>
<dbReference type="AlphaFoldDB" id="A0AAD3S3Q5"/>
<protein>
    <submittedName>
        <fullName evidence="1">Uncharacterized protein</fullName>
    </submittedName>
</protein>
<evidence type="ECO:0000313" key="2">
    <source>
        <dbReference type="Proteomes" id="UP001279734"/>
    </source>
</evidence>
<evidence type="ECO:0000313" key="1">
    <source>
        <dbReference type="EMBL" id="GMH03895.1"/>
    </source>
</evidence>
<reference evidence="1" key="1">
    <citation type="submission" date="2023-05" db="EMBL/GenBank/DDBJ databases">
        <title>Nepenthes gracilis genome sequencing.</title>
        <authorList>
            <person name="Fukushima K."/>
        </authorList>
    </citation>
    <scope>NUCLEOTIDE SEQUENCE</scope>
    <source>
        <strain evidence="1">SING2019-196</strain>
    </source>
</reference>
<accession>A0AAD3S3Q5</accession>
<sequence length="115" mass="12844">MGLATCGGRMRIPYTKKRAIDSTSTSSVPRRGNGVDWRFFRIIDLPTGLTCRLNGFGVRNDCLRVASVSCQQYEDRKGGHALSLWDLENYNAGKCFLACRILLDDPVVRHPPLLS</sequence>